<organism evidence="1 2">
    <name type="scientific">Mucuna pruriens</name>
    <name type="common">Velvet bean</name>
    <name type="synonym">Dolichos pruriens</name>
    <dbReference type="NCBI Taxonomy" id="157652"/>
    <lineage>
        <taxon>Eukaryota</taxon>
        <taxon>Viridiplantae</taxon>
        <taxon>Streptophyta</taxon>
        <taxon>Embryophyta</taxon>
        <taxon>Tracheophyta</taxon>
        <taxon>Spermatophyta</taxon>
        <taxon>Magnoliopsida</taxon>
        <taxon>eudicotyledons</taxon>
        <taxon>Gunneridae</taxon>
        <taxon>Pentapetalae</taxon>
        <taxon>rosids</taxon>
        <taxon>fabids</taxon>
        <taxon>Fabales</taxon>
        <taxon>Fabaceae</taxon>
        <taxon>Papilionoideae</taxon>
        <taxon>50 kb inversion clade</taxon>
        <taxon>NPAAA clade</taxon>
        <taxon>indigoferoid/millettioid clade</taxon>
        <taxon>Phaseoleae</taxon>
        <taxon>Mucuna</taxon>
    </lineage>
</organism>
<dbReference type="AlphaFoldDB" id="A0A371GFB0"/>
<keyword evidence="2" id="KW-1185">Reference proteome</keyword>
<gene>
    <name evidence="1" type="ORF">CR513_29125</name>
</gene>
<evidence type="ECO:0000313" key="1">
    <source>
        <dbReference type="EMBL" id="RDX89190.1"/>
    </source>
</evidence>
<reference evidence="1" key="1">
    <citation type="submission" date="2018-05" db="EMBL/GenBank/DDBJ databases">
        <title>Draft genome of Mucuna pruriens seed.</title>
        <authorList>
            <person name="Nnadi N.E."/>
            <person name="Vos R."/>
            <person name="Hasami M.H."/>
            <person name="Devisetty U.K."/>
            <person name="Aguiy J.C."/>
        </authorList>
    </citation>
    <scope>NUCLEOTIDE SEQUENCE [LARGE SCALE GENOMIC DNA]</scope>
    <source>
        <strain evidence="1">JCA_2017</strain>
    </source>
</reference>
<dbReference type="PANTHER" id="PTHR35317:SF27">
    <property type="entry name" value="RETROVIRUS-RELATED POL POLYPROTEIN FROM TRANSPOSON TNT 1-94"/>
    <property type="match status" value="1"/>
</dbReference>
<dbReference type="EMBL" id="QJKJ01005746">
    <property type="protein sequence ID" value="RDX89190.1"/>
    <property type="molecule type" value="Genomic_DNA"/>
</dbReference>
<name>A0A371GFB0_MUCPR</name>
<evidence type="ECO:0000313" key="2">
    <source>
        <dbReference type="Proteomes" id="UP000257109"/>
    </source>
</evidence>
<protein>
    <recommendedName>
        <fullName evidence="3">DUF4219 domain-containing protein</fullName>
    </recommendedName>
</protein>
<accession>A0A371GFB0</accession>
<comment type="caution">
    <text evidence="1">The sequence shown here is derived from an EMBL/GenBank/DDBJ whole genome shotgun (WGS) entry which is preliminary data.</text>
</comment>
<dbReference type="PANTHER" id="PTHR35317">
    <property type="entry name" value="OS04G0629600 PROTEIN"/>
    <property type="match status" value="1"/>
</dbReference>
<evidence type="ECO:0008006" key="3">
    <source>
        <dbReference type="Google" id="ProtNLM"/>
    </source>
</evidence>
<dbReference type="Proteomes" id="UP000257109">
    <property type="component" value="Unassembled WGS sequence"/>
</dbReference>
<dbReference type="OrthoDB" id="981249at2759"/>
<proteinExistence type="predicted"/>
<feature type="non-terminal residue" evidence="1">
    <location>
        <position position="1"/>
    </location>
</feature>
<sequence>MSSNSSSLLLPSIFMGENYHLWTAKKSTYLKAHNLWDIIENEMTKEDKTLAIIRATLQDDLSRSILMEEFSGVREFEALKIKEYEDAKEFSNKLSKVVTQVKLLGEKLNNKRDVEINFGIF</sequence>